<evidence type="ECO:0000256" key="3">
    <source>
        <dbReference type="SAM" id="SignalP"/>
    </source>
</evidence>
<feature type="compositionally biased region" description="Low complexity" evidence="1">
    <location>
        <begin position="22"/>
        <end position="40"/>
    </location>
</feature>
<organism evidence="4 5">
    <name type="scientific">Thalassiosira oceanica</name>
    <name type="common">Marine diatom</name>
    <dbReference type="NCBI Taxonomy" id="159749"/>
    <lineage>
        <taxon>Eukaryota</taxon>
        <taxon>Sar</taxon>
        <taxon>Stramenopiles</taxon>
        <taxon>Ochrophyta</taxon>
        <taxon>Bacillariophyta</taxon>
        <taxon>Coscinodiscophyceae</taxon>
        <taxon>Thalassiosirophycidae</taxon>
        <taxon>Thalassiosirales</taxon>
        <taxon>Thalassiosiraceae</taxon>
        <taxon>Thalassiosira</taxon>
    </lineage>
</organism>
<feature type="region of interest" description="Disordered" evidence="1">
    <location>
        <begin position="22"/>
        <end position="45"/>
    </location>
</feature>
<keyword evidence="2" id="KW-0812">Transmembrane</keyword>
<name>K0SI46_THAOC</name>
<evidence type="ECO:0000313" key="4">
    <source>
        <dbReference type="EMBL" id="EJK64634.1"/>
    </source>
</evidence>
<feature type="signal peptide" evidence="3">
    <location>
        <begin position="1"/>
        <end position="18"/>
    </location>
</feature>
<reference evidence="4 5" key="1">
    <citation type="journal article" date="2012" name="Genome Biol.">
        <title>Genome and low-iron response of an oceanic diatom adapted to chronic iron limitation.</title>
        <authorList>
            <person name="Lommer M."/>
            <person name="Specht M."/>
            <person name="Roy A.S."/>
            <person name="Kraemer L."/>
            <person name="Andreson R."/>
            <person name="Gutowska M.A."/>
            <person name="Wolf J."/>
            <person name="Bergner S.V."/>
            <person name="Schilhabel M.B."/>
            <person name="Klostermeier U.C."/>
            <person name="Beiko R.G."/>
            <person name="Rosenstiel P."/>
            <person name="Hippler M."/>
            <person name="Laroche J."/>
        </authorList>
    </citation>
    <scope>NUCLEOTIDE SEQUENCE [LARGE SCALE GENOMIC DNA]</scope>
    <source>
        <strain evidence="4 5">CCMP1005</strain>
    </source>
</reference>
<evidence type="ECO:0000313" key="5">
    <source>
        <dbReference type="Proteomes" id="UP000266841"/>
    </source>
</evidence>
<dbReference type="EMBL" id="AGNL01017051">
    <property type="protein sequence ID" value="EJK64634.1"/>
    <property type="molecule type" value="Genomic_DNA"/>
</dbReference>
<keyword evidence="3" id="KW-0732">Signal</keyword>
<keyword evidence="2" id="KW-1133">Transmembrane helix</keyword>
<protein>
    <submittedName>
        <fullName evidence="4">Uncharacterized protein</fullName>
    </submittedName>
</protein>
<gene>
    <name evidence="4" type="ORF">THAOC_14613</name>
</gene>
<proteinExistence type="predicted"/>
<sequence>MKTSTVLLVLALPALSLAVVPPSSHLVPEPSSARPSPSRTPRGETSKKLLSTSLLLPPGGGVEVHDEEGIVPSSVAVGILTAALGFAYGKVLDATLGLVWRTLPRWLDGAVSPALFVTAVCTAGGLVVGILSSVFDEAFTVADFVSALSKAPVEALPSSR</sequence>
<feature type="transmembrane region" description="Helical" evidence="2">
    <location>
        <begin position="70"/>
        <end position="89"/>
    </location>
</feature>
<keyword evidence="5" id="KW-1185">Reference proteome</keyword>
<evidence type="ECO:0000256" key="1">
    <source>
        <dbReference type="SAM" id="MobiDB-lite"/>
    </source>
</evidence>
<keyword evidence="2" id="KW-0472">Membrane</keyword>
<feature type="transmembrane region" description="Helical" evidence="2">
    <location>
        <begin position="110"/>
        <end position="135"/>
    </location>
</feature>
<evidence type="ECO:0000256" key="2">
    <source>
        <dbReference type="SAM" id="Phobius"/>
    </source>
</evidence>
<dbReference type="AlphaFoldDB" id="K0SI46"/>
<feature type="chain" id="PRO_5003841139" evidence="3">
    <location>
        <begin position="19"/>
        <end position="160"/>
    </location>
</feature>
<accession>K0SI46</accession>
<dbReference type="Proteomes" id="UP000266841">
    <property type="component" value="Unassembled WGS sequence"/>
</dbReference>
<comment type="caution">
    <text evidence="4">The sequence shown here is derived from an EMBL/GenBank/DDBJ whole genome shotgun (WGS) entry which is preliminary data.</text>
</comment>